<dbReference type="PRINTS" id="PR00625">
    <property type="entry name" value="JDOMAIN"/>
</dbReference>
<dbReference type="PANTHER" id="PTHR24074">
    <property type="entry name" value="CO-CHAPERONE PROTEIN DJLA"/>
    <property type="match status" value="1"/>
</dbReference>
<dbReference type="Pfam" id="PF00226">
    <property type="entry name" value="DnaJ"/>
    <property type="match status" value="1"/>
</dbReference>
<feature type="domain" description="J" evidence="2">
    <location>
        <begin position="11"/>
        <end position="84"/>
    </location>
</feature>
<dbReference type="OrthoDB" id="10250354at2759"/>
<evidence type="ECO:0000313" key="3">
    <source>
        <dbReference type="EMBL" id="TIB17001.1"/>
    </source>
</evidence>
<dbReference type="OMA" id="ASAFRWY"/>
<dbReference type="EMBL" id="SPOF01000002">
    <property type="protein sequence ID" value="TIB17001.1"/>
    <property type="molecule type" value="Genomic_DNA"/>
</dbReference>
<evidence type="ECO:0000259" key="2">
    <source>
        <dbReference type="PROSITE" id="PS50076"/>
    </source>
</evidence>
<gene>
    <name evidence="3" type="ORF">E3P90_00276</name>
</gene>
<dbReference type="Gene3D" id="1.10.287.110">
    <property type="entry name" value="DnaJ domain"/>
    <property type="match status" value="1"/>
</dbReference>
<dbReference type="SMART" id="SM00271">
    <property type="entry name" value="DnaJ"/>
    <property type="match status" value="1"/>
</dbReference>
<dbReference type="Proteomes" id="UP000306954">
    <property type="component" value="Unassembled WGS sequence"/>
</dbReference>
<protein>
    <recommendedName>
        <fullName evidence="2">J domain-containing protein</fullName>
    </recommendedName>
</protein>
<sequence length="134" mass="15055">MGDGTYASEKKAKNILKLSGTPSAADITSQYKKLALKYHPDKNPGKQQEACEDFRKLVQAVQVLSTSISTSSDSSDKPSFDFTTVFKDTPFFNSYMQDFSFIPPLQPSQEGPTKHASAFRWYDPKPKLHKDRRG</sequence>
<dbReference type="AlphaFoldDB" id="A0A4T0HRM6"/>
<dbReference type="CDD" id="cd06257">
    <property type="entry name" value="DnaJ"/>
    <property type="match status" value="1"/>
</dbReference>
<reference evidence="3 4" key="1">
    <citation type="submission" date="2019-03" db="EMBL/GenBank/DDBJ databases">
        <title>Sequencing 23 genomes of Wallemia ichthyophaga.</title>
        <authorList>
            <person name="Gostincar C."/>
        </authorList>
    </citation>
    <scope>NUCLEOTIDE SEQUENCE [LARGE SCALE GENOMIC DNA]</scope>
    <source>
        <strain evidence="3 4">EXF-8621</strain>
    </source>
</reference>
<feature type="region of interest" description="Disordered" evidence="1">
    <location>
        <begin position="104"/>
        <end position="134"/>
    </location>
</feature>
<dbReference type="PROSITE" id="PS50076">
    <property type="entry name" value="DNAJ_2"/>
    <property type="match status" value="1"/>
</dbReference>
<dbReference type="InterPro" id="IPR036869">
    <property type="entry name" value="J_dom_sf"/>
</dbReference>
<dbReference type="SUPFAM" id="SSF46565">
    <property type="entry name" value="Chaperone J-domain"/>
    <property type="match status" value="1"/>
</dbReference>
<organism evidence="3 4">
    <name type="scientific">Wallemia ichthyophaga</name>
    <dbReference type="NCBI Taxonomy" id="245174"/>
    <lineage>
        <taxon>Eukaryota</taxon>
        <taxon>Fungi</taxon>
        <taxon>Dikarya</taxon>
        <taxon>Basidiomycota</taxon>
        <taxon>Wallemiomycotina</taxon>
        <taxon>Wallemiomycetes</taxon>
        <taxon>Wallemiales</taxon>
        <taxon>Wallemiaceae</taxon>
        <taxon>Wallemia</taxon>
    </lineage>
</organism>
<comment type="caution">
    <text evidence="3">The sequence shown here is derived from an EMBL/GenBank/DDBJ whole genome shotgun (WGS) entry which is preliminary data.</text>
</comment>
<evidence type="ECO:0000256" key="1">
    <source>
        <dbReference type="SAM" id="MobiDB-lite"/>
    </source>
</evidence>
<evidence type="ECO:0000313" key="4">
    <source>
        <dbReference type="Proteomes" id="UP000306954"/>
    </source>
</evidence>
<proteinExistence type="predicted"/>
<name>A0A4T0HRM6_WALIC</name>
<dbReference type="InterPro" id="IPR001623">
    <property type="entry name" value="DnaJ_domain"/>
</dbReference>
<accession>A0A4T0HRM6</accession>
<dbReference type="InterPro" id="IPR050817">
    <property type="entry name" value="DjlA_DnaK_co-chaperone"/>
</dbReference>